<organism evidence="1 2">
    <name type="scientific">Bacteroides fragilis</name>
    <dbReference type="NCBI Taxonomy" id="817"/>
    <lineage>
        <taxon>Bacteria</taxon>
        <taxon>Pseudomonadati</taxon>
        <taxon>Bacteroidota</taxon>
        <taxon>Bacteroidia</taxon>
        <taxon>Bacteroidales</taxon>
        <taxon>Bacteroidaceae</taxon>
        <taxon>Bacteroides</taxon>
    </lineage>
</organism>
<name>A0A9X9ILM7_BACFG</name>
<dbReference type="AlphaFoldDB" id="A0A9X9ILM7"/>
<evidence type="ECO:0000313" key="1">
    <source>
        <dbReference type="EMBL" id="UVO89158.1"/>
    </source>
</evidence>
<accession>A0A9X9ILM7</accession>
<gene>
    <name evidence="1" type="ORF">NXW39_17660</name>
</gene>
<reference evidence="1" key="1">
    <citation type="submission" date="2022-08" db="EMBL/GenBank/DDBJ databases">
        <title>Genome Sequencing of Bacteroides fragilis Group Isolates with Nanopore Technology.</title>
        <authorList>
            <person name="Tisza M.J."/>
            <person name="Smith D."/>
            <person name="Dekker J.P."/>
        </authorList>
    </citation>
    <scope>NUCLEOTIDE SEQUENCE</scope>
    <source>
        <strain evidence="1">BFG-49</strain>
    </source>
</reference>
<dbReference type="EMBL" id="CP103070">
    <property type="protein sequence ID" value="UVO89158.1"/>
    <property type="molecule type" value="Genomic_DNA"/>
</dbReference>
<dbReference type="Proteomes" id="UP001058403">
    <property type="component" value="Chromosome"/>
</dbReference>
<proteinExistence type="predicted"/>
<protein>
    <submittedName>
        <fullName evidence="1">Uncharacterized protein</fullName>
    </submittedName>
</protein>
<dbReference type="GeneID" id="93046425"/>
<dbReference type="RefSeq" id="WP_224205385.1">
    <property type="nucleotide sequence ID" value="NZ_JADMRZ010000003.1"/>
</dbReference>
<sequence length="160" mass="18850">MKKNFARKVKRIKSRKRNREIRASYWGWCKWGDCKNLWRTITNNDMSFADKGIKQSGRTKDGKKFFDVKETRLMDILNVPITVVDFETNVKTKQGEGRYCVLFEQNGQRSKFITNCYNLKDVLDQAREAENNGQKIFPVENVIVKRRSLGDGKSAYYFEE</sequence>
<evidence type="ECO:0000313" key="2">
    <source>
        <dbReference type="Proteomes" id="UP001058403"/>
    </source>
</evidence>